<organism evidence="4 5">
    <name type="scientific">Phytophthora kernoviae</name>
    <dbReference type="NCBI Taxonomy" id="325452"/>
    <lineage>
        <taxon>Eukaryota</taxon>
        <taxon>Sar</taxon>
        <taxon>Stramenopiles</taxon>
        <taxon>Oomycota</taxon>
        <taxon>Peronosporomycetes</taxon>
        <taxon>Peronosporales</taxon>
        <taxon>Peronosporaceae</taxon>
        <taxon>Phytophthora</taxon>
    </lineage>
</organism>
<dbReference type="InterPro" id="IPR053958">
    <property type="entry name" value="HMGCR/SNAP/NPC1-like_SSD"/>
</dbReference>
<feature type="transmembrane region" description="Helical" evidence="2">
    <location>
        <begin position="978"/>
        <end position="1001"/>
    </location>
</feature>
<feature type="transmembrane region" description="Helical" evidence="2">
    <location>
        <begin position="1125"/>
        <end position="1148"/>
    </location>
</feature>
<feature type="transmembrane region" description="Helical" evidence="2">
    <location>
        <begin position="1042"/>
        <end position="1065"/>
    </location>
</feature>
<keyword evidence="2" id="KW-0472">Membrane</keyword>
<dbReference type="Pfam" id="PF07282">
    <property type="entry name" value="Cas12f1-like_TNB"/>
    <property type="match status" value="1"/>
</dbReference>
<keyword evidence="2" id="KW-0812">Transmembrane</keyword>
<dbReference type="GO" id="GO:0032934">
    <property type="term" value="F:sterol binding"/>
    <property type="evidence" value="ECO:0007669"/>
    <property type="project" value="TreeGrafter"/>
</dbReference>
<dbReference type="PROSITE" id="PS50156">
    <property type="entry name" value="SSD"/>
    <property type="match status" value="1"/>
</dbReference>
<dbReference type="GO" id="GO:0016020">
    <property type="term" value="C:membrane"/>
    <property type="evidence" value="ECO:0007669"/>
    <property type="project" value="TreeGrafter"/>
</dbReference>
<dbReference type="SUPFAM" id="SSF82866">
    <property type="entry name" value="Multidrug efflux transporter AcrB transmembrane domain"/>
    <property type="match status" value="2"/>
</dbReference>
<dbReference type="GO" id="GO:0003677">
    <property type="term" value="F:DNA binding"/>
    <property type="evidence" value="ECO:0007669"/>
    <property type="project" value="UniProtKB-KW"/>
</dbReference>
<dbReference type="InterPro" id="IPR000731">
    <property type="entry name" value="SSD"/>
</dbReference>
<feature type="transmembrane region" description="Helical" evidence="2">
    <location>
        <begin position="569"/>
        <end position="592"/>
    </location>
</feature>
<dbReference type="EMBL" id="MBAD02000368">
    <property type="protein sequence ID" value="RLN69072.1"/>
    <property type="molecule type" value="Genomic_DNA"/>
</dbReference>
<dbReference type="Pfam" id="PF22314">
    <property type="entry name" value="NPC1_MLD"/>
    <property type="match status" value="1"/>
</dbReference>
<dbReference type="GO" id="GO:0015918">
    <property type="term" value="P:sterol transport"/>
    <property type="evidence" value="ECO:0007669"/>
    <property type="project" value="TreeGrafter"/>
</dbReference>
<evidence type="ECO:0000256" key="2">
    <source>
        <dbReference type="SAM" id="Phobius"/>
    </source>
</evidence>
<dbReference type="PANTHER" id="PTHR45727:SF9">
    <property type="entry name" value="SSD DOMAIN-CONTAINING PROTEIN"/>
    <property type="match status" value="1"/>
</dbReference>
<name>A0A421G8C8_9STRA</name>
<comment type="caution">
    <text evidence="4">The sequence shown here is derived from an EMBL/GenBank/DDBJ whole genome shotgun (WGS) entry which is preliminary data.</text>
</comment>
<gene>
    <name evidence="4" type="ORF">BBJ29_009667</name>
</gene>
<evidence type="ECO:0000256" key="1">
    <source>
        <dbReference type="ARBA" id="ARBA00023125"/>
    </source>
</evidence>
<accession>A0A421G8C8</accession>
<dbReference type="PANTHER" id="PTHR45727">
    <property type="entry name" value="NPC INTRACELLULAR CHOLESTEROL TRANSPORTER 1"/>
    <property type="match status" value="1"/>
</dbReference>
<feature type="transmembrane region" description="Helical" evidence="2">
    <location>
        <begin position="598"/>
        <end position="626"/>
    </location>
</feature>
<feature type="domain" description="SSD" evidence="3">
    <location>
        <begin position="446"/>
        <end position="626"/>
    </location>
</feature>
<protein>
    <recommendedName>
        <fullName evidence="3">SSD domain-containing protein</fullName>
    </recommendedName>
</protein>
<keyword evidence="2" id="KW-1133">Transmembrane helix</keyword>
<dbReference type="Pfam" id="PF12349">
    <property type="entry name" value="Sterol-sensing"/>
    <property type="match status" value="1"/>
</dbReference>
<feature type="transmembrane region" description="Helical" evidence="2">
    <location>
        <begin position="1008"/>
        <end position="1030"/>
    </location>
</feature>
<feature type="transmembrane region" description="Helical" evidence="2">
    <location>
        <begin position="708"/>
        <end position="730"/>
    </location>
</feature>
<dbReference type="Proteomes" id="UP000284657">
    <property type="component" value="Unassembled WGS sequence"/>
</dbReference>
<keyword evidence="1" id="KW-0238">DNA-binding</keyword>
<feature type="transmembrane region" description="Helical" evidence="2">
    <location>
        <begin position="508"/>
        <end position="529"/>
    </location>
</feature>
<proteinExistence type="predicted"/>
<dbReference type="Gene3D" id="1.20.1640.10">
    <property type="entry name" value="Multidrug efflux transporter AcrB transmembrane domain"/>
    <property type="match status" value="2"/>
</dbReference>
<feature type="transmembrane region" description="Helical" evidence="2">
    <location>
        <begin position="478"/>
        <end position="502"/>
    </location>
</feature>
<evidence type="ECO:0000313" key="5">
    <source>
        <dbReference type="Proteomes" id="UP000284657"/>
    </source>
</evidence>
<sequence>MVRKHFEEVASDATPETASDEMRAAVLKRKIRSPTARAMMTQAHYRFKMLLKYKMVRSGGGVINCEEEYASKTCSRCGAINHKLGGKHVFQCPSCNVVLDRDVNGAKNIFHKNIPHVLNLIQFPQSSIEYESYCTMRALYRLGALCSGSPVLVALSALFCSSVLCLGLLNMQLQTDPQGLWVPPHSAAAKEQTRFNELFGPFFRIQQLIFYVQDTEEDSVEDSETCDAAHDLVQRRFLLQMAKIQTQISTATVTAIDDANVTLSLEDFCYRPIKGKGCLVTSPFQYWLSNRTLLEQDPDIKLTTACQTTDEELKERSPCMDQNGVPVMRNVVFGGLTKDECHQNPDPCGEATPQAKALMVTFLLNSNPENETYTKHVEQWEKEVFLEIAETAAELLKPGGGNGSVEYDWDVVEDQELADAGAEGMRLTYMAERSVADSLVVQTKQNAFIVVVSYLVMFFYVSASLGKCSDPVRSRFGLGLTGILVVLLSLGAAMGVSCVILQMEVTMITLEVVPFLVLAIGVDNMFILTNEFDRLAALRGLATLETRRNTRDRAEDEQLMLKQVLGETMVNVGPSIAVAAVAETLAFLVGALTRIPALTSFCVVAALAVAADFVLQMTWFAAALVLDARRMRSRRYDVFPWIKQKLTLTPPIKGKKRVESKIHYQYDLLVDDSSTMEEAPARASSVGILQRFMEKTYIPFLLQRSTKVVVLVTALSILTISALGSSHLPLGLEQQLAVPTDFYLHQYFQKQTALGEAGPPAYVVLDSDVDYTDAHLQQDVNTFLDELSGLRQYIELPVYSWLHTFNQWRQMRYFLQDKIDQGLCDCPVQPMDPFPYELTKLADAEEMDGEIFLPGGYEIGGQAITNVTPNALFYPLVKNFTQISIDSSCCQHFGLCGAQYEGDIVFSEPKIDGYGAEGSYMSIIGSRMRFQLNAMRNQSMFVNSYYYLHEVANRWSAARPATAFPYALVFVYYEQYTYIQGVAIQSVLLALAAVFGALFVLMDGSLRLTTVVTLCVLSMVVSQLGYLFVWNLLAGPGEETSINAVSVVNLLACVGLGVEFCVHTAHQFAFSRRHHLGTTANDHTRYALTTVGASIFSGITLTKFCGIGVLAFAPSMLFRVYFFRMYLGIVVLGCFYGLVLLPVLLSLIGQPQKYPNDLSSFLLSEERDDEFEDELGAY</sequence>
<evidence type="ECO:0000259" key="3">
    <source>
        <dbReference type="PROSITE" id="PS50156"/>
    </source>
</evidence>
<reference evidence="4 5" key="1">
    <citation type="submission" date="2018-07" db="EMBL/GenBank/DDBJ databases">
        <title>Genome sequencing of oomycete isolates from Chile give support for New Zealand origin for Phytophthora kernoviae and make available the first Nothophytophthora sp. genome.</title>
        <authorList>
            <person name="Studholme D.J."/>
            <person name="Sanfuentes E."/>
            <person name="Panda P."/>
            <person name="Hill R."/>
            <person name="Sambles C."/>
            <person name="Grant M."/>
            <person name="Williams N.M."/>
            <person name="Mcdougal R.L."/>
        </authorList>
    </citation>
    <scope>NUCLEOTIDE SEQUENCE [LARGE SCALE GENOMIC DNA]</scope>
    <source>
        <strain evidence="4">Chile7</strain>
    </source>
</reference>
<dbReference type="InterPro" id="IPR053956">
    <property type="entry name" value="NPC1_MLD"/>
</dbReference>
<evidence type="ECO:0000313" key="4">
    <source>
        <dbReference type="EMBL" id="RLN69072.1"/>
    </source>
</evidence>
<feature type="transmembrane region" description="Helical" evidence="2">
    <location>
        <begin position="447"/>
        <end position="466"/>
    </location>
</feature>
<dbReference type="InterPro" id="IPR010095">
    <property type="entry name" value="Cas12f1-like_TNB"/>
</dbReference>
<feature type="transmembrane region" description="Helical" evidence="2">
    <location>
        <begin position="1086"/>
        <end position="1113"/>
    </location>
</feature>
<dbReference type="AlphaFoldDB" id="A0A421G8C8"/>